<keyword evidence="3 6" id="KW-0812">Transmembrane</keyword>
<evidence type="ECO:0000256" key="5">
    <source>
        <dbReference type="ARBA" id="ARBA00023136"/>
    </source>
</evidence>
<feature type="transmembrane region" description="Helical" evidence="6">
    <location>
        <begin position="476"/>
        <end position="501"/>
    </location>
</feature>
<dbReference type="PIRSF" id="PIRSF038958">
    <property type="entry name" value="PG_synth_SpoVB"/>
    <property type="match status" value="1"/>
</dbReference>
<evidence type="ECO:0000313" key="8">
    <source>
        <dbReference type="Proteomes" id="UP000239863"/>
    </source>
</evidence>
<comment type="subcellular location">
    <subcellularLocation>
        <location evidence="1">Cell membrane</location>
        <topology evidence="1">Multi-pass membrane protein</topology>
    </subcellularLocation>
</comment>
<feature type="transmembrane region" description="Helical" evidence="6">
    <location>
        <begin position="160"/>
        <end position="179"/>
    </location>
</feature>
<dbReference type="OrthoDB" id="9775950at2"/>
<name>A0A2S6FZ16_9CLOT</name>
<dbReference type="PANTHER" id="PTHR30250">
    <property type="entry name" value="PST FAMILY PREDICTED COLANIC ACID TRANSPORTER"/>
    <property type="match status" value="1"/>
</dbReference>
<dbReference type="RefSeq" id="WP_104409561.1">
    <property type="nucleotide sequence ID" value="NZ_PTIS01000004.1"/>
</dbReference>
<feature type="transmembrane region" description="Helical" evidence="6">
    <location>
        <begin position="185"/>
        <end position="206"/>
    </location>
</feature>
<feature type="transmembrane region" description="Helical" evidence="6">
    <location>
        <begin position="12"/>
        <end position="35"/>
    </location>
</feature>
<evidence type="ECO:0000256" key="4">
    <source>
        <dbReference type="ARBA" id="ARBA00022989"/>
    </source>
</evidence>
<dbReference type="InterPro" id="IPR050833">
    <property type="entry name" value="Poly_Biosynth_Transport"/>
</dbReference>
<evidence type="ECO:0000256" key="3">
    <source>
        <dbReference type="ARBA" id="ARBA00022692"/>
    </source>
</evidence>
<feature type="transmembrane region" description="Helical" evidence="6">
    <location>
        <begin position="357"/>
        <end position="378"/>
    </location>
</feature>
<dbReference type="STRING" id="37659.GCA_000703125_00799"/>
<dbReference type="AlphaFoldDB" id="A0A2S6FZ16"/>
<organism evidence="7 8">
    <name type="scientific">Clostridium algidicarnis DSM 15099</name>
    <dbReference type="NCBI Taxonomy" id="1121295"/>
    <lineage>
        <taxon>Bacteria</taxon>
        <taxon>Bacillati</taxon>
        <taxon>Bacillota</taxon>
        <taxon>Clostridia</taxon>
        <taxon>Eubacteriales</taxon>
        <taxon>Clostridiaceae</taxon>
        <taxon>Clostridium</taxon>
    </lineage>
</organism>
<feature type="transmembrane region" description="Helical" evidence="6">
    <location>
        <begin position="317"/>
        <end position="337"/>
    </location>
</feature>
<accession>A0A2S6FZ16</accession>
<protein>
    <submittedName>
        <fullName evidence="7">Stage V sporulation protein B</fullName>
    </submittedName>
</protein>
<evidence type="ECO:0000256" key="1">
    <source>
        <dbReference type="ARBA" id="ARBA00004651"/>
    </source>
</evidence>
<feature type="transmembrane region" description="Helical" evidence="6">
    <location>
        <begin position="283"/>
        <end position="305"/>
    </location>
</feature>
<proteinExistence type="predicted"/>
<dbReference type="Pfam" id="PF01943">
    <property type="entry name" value="Polysacc_synt"/>
    <property type="match status" value="1"/>
</dbReference>
<sequence length="511" mass="55920">MKKHSLIKGTIILGLAGIVSKFLGLFFRWPLIMLIGDEGIGYYQMSYPLYTFFIALASGVPIAISKLVSEKNALGDKEGIMKVLKESFILMIFMGFGSTALLLIFSKHIISYLQWSEKSYYSLIAISIAPSFIAIMSVLRGFFQGLQNMKPTAVSQIIEQLGRVIVGVGLAVLLLPYGVEYAAGGAAIGASAGGLFGGVYLTIKYIRIKMPIRLFKLKKDEKVLESLLRISIPLSLGATVATIMGLIDSILVPKKLLEAGLTSKEATILYGQLTGKANVLVNVPLTLCVALCSAIIPIIAEAYILRRKNDIINKVEVAIKISSVIAIPSMLGLMFLAKPIMTLIFPNYGEGYNILKYLALSIPATALAQISTAILQGTGHYFKPIINLFVGCVFKVMITLFMVPLPLFNIYGAVIGTIVAYTLAAYLNMKDVRKKLNISIDYYNTTIKPSYASVIMIIAVIISYNKTIIYTGSNGIACIVSILLGIIIYIILVIAFGIFKYNYIKDRFLRR</sequence>
<feature type="transmembrane region" description="Helical" evidence="6">
    <location>
        <begin position="410"/>
        <end position="429"/>
    </location>
</feature>
<dbReference type="InterPro" id="IPR002797">
    <property type="entry name" value="Polysacc_synth"/>
</dbReference>
<dbReference type="GO" id="GO:0005886">
    <property type="term" value="C:plasma membrane"/>
    <property type="evidence" value="ECO:0007669"/>
    <property type="project" value="UniProtKB-SubCell"/>
</dbReference>
<dbReference type="Proteomes" id="UP000239863">
    <property type="component" value="Unassembled WGS sequence"/>
</dbReference>
<comment type="caution">
    <text evidence="7">The sequence shown here is derived from an EMBL/GenBank/DDBJ whole genome shotgun (WGS) entry which is preliminary data.</text>
</comment>
<dbReference type="InterPro" id="IPR024923">
    <property type="entry name" value="PG_synth_SpoVB"/>
</dbReference>
<reference evidence="7 8" key="1">
    <citation type="submission" date="2018-02" db="EMBL/GenBank/DDBJ databases">
        <title>Genomic Encyclopedia of Archaeal and Bacterial Type Strains, Phase II (KMG-II): from individual species to whole genera.</title>
        <authorList>
            <person name="Goeker M."/>
        </authorList>
    </citation>
    <scope>NUCLEOTIDE SEQUENCE [LARGE SCALE GENOMIC DNA]</scope>
    <source>
        <strain evidence="7 8">DSM 15099</strain>
    </source>
</reference>
<gene>
    <name evidence="7" type="ORF">BD821_104112</name>
</gene>
<keyword evidence="2" id="KW-1003">Cell membrane</keyword>
<evidence type="ECO:0000313" key="7">
    <source>
        <dbReference type="EMBL" id="PPK48850.1"/>
    </source>
</evidence>
<dbReference type="EMBL" id="PTIS01000004">
    <property type="protein sequence ID" value="PPK48850.1"/>
    <property type="molecule type" value="Genomic_DNA"/>
</dbReference>
<feature type="transmembrane region" description="Helical" evidence="6">
    <location>
        <begin position="119"/>
        <end position="139"/>
    </location>
</feature>
<dbReference type="PANTHER" id="PTHR30250:SF21">
    <property type="entry name" value="LIPID II FLIPPASE MURJ"/>
    <property type="match status" value="1"/>
</dbReference>
<feature type="transmembrane region" description="Helical" evidence="6">
    <location>
        <begin position="227"/>
        <end position="247"/>
    </location>
</feature>
<feature type="transmembrane region" description="Helical" evidence="6">
    <location>
        <begin position="385"/>
        <end position="404"/>
    </location>
</feature>
<dbReference type="CDD" id="cd13124">
    <property type="entry name" value="MATE_SpoVB_like"/>
    <property type="match status" value="1"/>
</dbReference>
<feature type="transmembrane region" description="Helical" evidence="6">
    <location>
        <begin position="450"/>
        <end position="470"/>
    </location>
</feature>
<feature type="transmembrane region" description="Helical" evidence="6">
    <location>
        <begin position="88"/>
        <end position="113"/>
    </location>
</feature>
<feature type="transmembrane region" description="Helical" evidence="6">
    <location>
        <begin position="47"/>
        <end position="68"/>
    </location>
</feature>
<keyword evidence="4 6" id="KW-1133">Transmembrane helix</keyword>
<keyword evidence="5 6" id="KW-0472">Membrane</keyword>
<evidence type="ECO:0000256" key="2">
    <source>
        <dbReference type="ARBA" id="ARBA00022475"/>
    </source>
</evidence>
<evidence type="ECO:0000256" key="6">
    <source>
        <dbReference type="SAM" id="Phobius"/>
    </source>
</evidence>